<evidence type="ECO:0000256" key="1">
    <source>
        <dbReference type="ARBA" id="ARBA00007532"/>
    </source>
</evidence>
<proteinExistence type="inferred from homology"/>
<evidence type="ECO:0000313" key="16">
    <source>
        <dbReference type="Proteomes" id="UP001281731"/>
    </source>
</evidence>
<feature type="domain" description="Pyridine nucleotide-disulphide oxidoreductase dimerisation" evidence="11">
    <location>
        <begin position="337"/>
        <end position="446"/>
    </location>
</feature>
<comment type="cofactor">
    <cofactor evidence="10">
        <name>FAD</name>
        <dbReference type="ChEBI" id="CHEBI:57692"/>
    </cofactor>
    <text evidence="10">Binds 1 FAD per subunit.</text>
</comment>
<evidence type="ECO:0000313" key="14">
    <source>
        <dbReference type="EMBL" id="MDY5155422.1"/>
    </source>
</evidence>
<dbReference type="GO" id="GO:0050660">
    <property type="term" value="F:flavin adenine dinucleotide binding"/>
    <property type="evidence" value="ECO:0007669"/>
    <property type="project" value="InterPro"/>
</dbReference>
<comment type="caution">
    <text evidence="14">The sequence shown here is derived from an EMBL/GenBank/DDBJ whole genome shotgun (WGS) entry which is preliminary data.</text>
</comment>
<dbReference type="EC" id="1.8.1.4" evidence="10"/>
<dbReference type="NCBIfam" id="TIGR01350">
    <property type="entry name" value="lipoamide_DH"/>
    <property type="match status" value="1"/>
</dbReference>
<evidence type="ECO:0000256" key="7">
    <source>
        <dbReference type="ARBA" id="ARBA00023027"/>
    </source>
</evidence>
<evidence type="ECO:0000259" key="12">
    <source>
        <dbReference type="Pfam" id="PF07992"/>
    </source>
</evidence>
<evidence type="ECO:0000256" key="6">
    <source>
        <dbReference type="ARBA" id="ARBA00023002"/>
    </source>
</evidence>
<dbReference type="EMBL" id="JAWNGC010000008">
    <property type="protein sequence ID" value="MDY5155422.1"/>
    <property type="molecule type" value="Genomic_DNA"/>
</dbReference>
<evidence type="ECO:0000256" key="4">
    <source>
        <dbReference type="ARBA" id="ARBA00022630"/>
    </source>
</evidence>
<keyword evidence="15" id="KW-1185">Reference proteome</keyword>
<dbReference type="AlphaFoldDB" id="A0AAW9HNS0"/>
<evidence type="ECO:0000256" key="3">
    <source>
        <dbReference type="ARBA" id="ARBA00022490"/>
    </source>
</evidence>
<evidence type="ECO:0000256" key="8">
    <source>
        <dbReference type="ARBA" id="ARBA00023157"/>
    </source>
</evidence>
<reference evidence="14 15" key="1">
    <citation type="submission" date="2023-10" db="EMBL/GenBank/DDBJ databases">
        <title>Whole Genome based description of the genera Actinobaculum and Actinotignum reveals a complex phylogenetic relationship within the species included in the genus Actinotignum.</title>
        <authorList>
            <person name="Jensen C.S."/>
            <person name="Dargis R."/>
            <person name="Kemp M."/>
            <person name="Christensen J.J."/>
        </authorList>
    </citation>
    <scope>NUCLEOTIDE SEQUENCE</scope>
    <source>
        <strain evidence="14">SLA_B511</strain>
        <strain evidence="13 15">SLA_B974</strain>
    </source>
</reference>
<keyword evidence="8" id="KW-1015">Disulfide bond</keyword>
<evidence type="ECO:0000256" key="10">
    <source>
        <dbReference type="RuleBase" id="RU003692"/>
    </source>
</evidence>
<dbReference type="PRINTS" id="PR00411">
    <property type="entry name" value="PNDRDTASEI"/>
</dbReference>
<keyword evidence="6 10" id="KW-0560">Oxidoreductase</keyword>
<name>A0AAW9HNS0_9ACTO</name>
<dbReference type="Proteomes" id="UP001275049">
    <property type="component" value="Unassembled WGS sequence"/>
</dbReference>
<dbReference type="Pfam" id="PF02852">
    <property type="entry name" value="Pyr_redox_dim"/>
    <property type="match status" value="1"/>
</dbReference>
<dbReference type="InterPro" id="IPR023753">
    <property type="entry name" value="FAD/NAD-binding_dom"/>
</dbReference>
<dbReference type="InterPro" id="IPR036188">
    <property type="entry name" value="FAD/NAD-bd_sf"/>
</dbReference>
<protein>
    <recommendedName>
        <fullName evidence="2 10">Dihydrolipoyl dehydrogenase</fullName>
        <ecNumber evidence="10">1.8.1.4</ecNumber>
    </recommendedName>
</protein>
<keyword evidence="3" id="KW-0963">Cytoplasm</keyword>
<dbReference type="EMBL" id="JAWNGA010000001">
    <property type="protein sequence ID" value="MDY5132196.1"/>
    <property type="molecule type" value="Genomic_DNA"/>
</dbReference>
<keyword evidence="7 10" id="KW-0520">NAD</keyword>
<dbReference type="SUPFAM" id="SSF51905">
    <property type="entry name" value="FAD/NAD(P)-binding domain"/>
    <property type="match status" value="1"/>
</dbReference>
<accession>A0AAW9HNS0</accession>
<dbReference type="Proteomes" id="UP001281731">
    <property type="component" value="Unassembled WGS sequence"/>
</dbReference>
<dbReference type="Gene3D" id="3.50.50.60">
    <property type="entry name" value="FAD/NAD(P)-binding domain"/>
    <property type="match status" value="2"/>
</dbReference>
<dbReference type="InterPro" id="IPR012999">
    <property type="entry name" value="Pyr_OxRdtase_I_AS"/>
</dbReference>
<dbReference type="RefSeq" id="WP_022865593.1">
    <property type="nucleotide sequence ID" value="NZ_CAMYCL010000020.1"/>
</dbReference>
<sequence length="457" mass="48816">MAETKEYDIVILGGGSGGYATALRAGQLGMKVALIEADKLGGTCLHRGCIPTKALLHAAEIADEMREAASVGVKGSFEGIDMPTLNAYKDGVIDKMFKGLTGLVKSRNVDLISGWGRLVAKDTIEANGVHYKGKHVVLASGSFSKTIGQEITGRVLTSTEALNMHEAPGSVIVLGGGVIGVEFASAWRSYGAEVQIIEGLPRLVPNEDPEISKNLERQFRKRGIKFATKTMFDHLEQTPNSVKVFTQDGKTFEADYLLIAIGRGPSTANLGYEEQGIAMDRGFVLTNERLQTNVPGVYAVGDIVPGLQLAHRGFLQGIFVAEDIAGLNPKVINEDYIPRVTFCTPEIASVGLNQDKAEEKYGKENIVAASFNLTGNGKSQMLGANGFVKLVSVKDGPIVGFHAIGARMSEQIGEGELMVAWEAYAKDFDGLIHAHPTQNEAIGEAALALAGKPLHNH</sequence>
<keyword evidence="9 10" id="KW-0676">Redox-active center</keyword>
<evidence type="ECO:0000313" key="13">
    <source>
        <dbReference type="EMBL" id="MDY5132196.1"/>
    </source>
</evidence>
<evidence type="ECO:0000313" key="15">
    <source>
        <dbReference type="Proteomes" id="UP001275049"/>
    </source>
</evidence>
<dbReference type="InterPro" id="IPR006258">
    <property type="entry name" value="Lipoamide_DH"/>
</dbReference>
<comment type="similarity">
    <text evidence="1 10">Belongs to the class-I pyridine nucleotide-disulfide oxidoreductase family.</text>
</comment>
<organism evidence="14 16">
    <name type="scientific">Actinotignum urinale</name>
    <dbReference type="NCBI Taxonomy" id="190146"/>
    <lineage>
        <taxon>Bacteria</taxon>
        <taxon>Bacillati</taxon>
        <taxon>Actinomycetota</taxon>
        <taxon>Actinomycetes</taxon>
        <taxon>Actinomycetales</taxon>
        <taxon>Actinomycetaceae</taxon>
        <taxon>Actinotignum</taxon>
    </lineage>
</organism>
<evidence type="ECO:0000256" key="5">
    <source>
        <dbReference type="ARBA" id="ARBA00022827"/>
    </source>
</evidence>
<feature type="domain" description="FAD/NAD(P)-binding" evidence="12">
    <location>
        <begin position="7"/>
        <end position="317"/>
    </location>
</feature>
<dbReference type="PRINTS" id="PR00368">
    <property type="entry name" value="FADPNR"/>
</dbReference>
<evidence type="ECO:0000256" key="9">
    <source>
        <dbReference type="ARBA" id="ARBA00023284"/>
    </source>
</evidence>
<keyword evidence="5 10" id="KW-0274">FAD</keyword>
<dbReference type="Gene3D" id="3.30.390.30">
    <property type="match status" value="1"/>
</dbReference>
<dbReference type="PANTHER" id="PTHR22912">
    <property type="entry name" value="DISULFIDE OXIDOREDUCTASE"/>
    <property type="match status" value="1"/>
</dbReference>
<dbReference type="GO" id="GO:0006103">
    <property type="term" value="P:2-oxoglutarate metabolic process"/>
    <property type="evidence" value="ECO:0007669"/>
    <property type="project" value="TreeGrafter"/>
</dbReference>
<dbReference type="PANTHER" id="PTHR22912:SF217">
    <property type="entry name" value="DIHYDROLIPOYL DEHYDROGENASE"/>
    <property type="match status" value="1"/>
</dbReference>
<gene>
    <name evidence="14" type="primary">lpdA</name>
    <name evidence="14" type="ORF">R6G80_06775</name>
    <name evidence="13" type="ORF">R6G86_00350</name>
</gene>
<dbReference type="InterPro" id="IPR004099">
    <property type="entry name" value="Pyr_nucl-diS_OxRdtase_dimer"/>
</dbReference>
<dbReference type="InterPro" id="IPR016156">
    <property type="entry name" value="FAD/NAD-linked_Rdtase_dimer_sf"/>
</dbReference>
<evidence type="ECO:0000259" key="11">
    <source>
        <dbReference type="Pfam" id="PF02852"/>
    </source>
</evidence>
<dbReference type="SUPFAM" id="SSF55424">
    <property type="entry name" value="FAD/NAD-linked reductases, dimerisation (C-terminal) domain"/>
    <property type="match status" value="1"/>
</dbReference>
<comment type="miscellaneous">
    <text evidence="10">The active site is a redox-active disulfide bond.</text>
</comment>
<keyword evidence="4 10" id="KW-0285">Flavoprotein</keyword>
<comment type="catalytic activity">
    <reaction evidence="10">
        <text>N(6)-[(R)-dihydrolipoyl]-L-lysyl-[protein] + NAD(+) = N(6)-[(R)-lipoyl]-L-lysyl-[protein] + NADH + H(+)</text>
        <dbReference type="Rhea" id="RHEA:15045"/>
        <dbReference type="Rhea" id="RHEA-COMP:10474"/>
        <dbReference type="Rhea" id="RHEA-COMP:10475"/>
        <dbReference type="ChEBI" id="CHEBI:15378"/>
        <dbReference type="ChEBI" id="CHEBI:57540"/>
        <dbReference type="ChEBI" id="CHEBI:57945"/>
        <dbReference type="ChEBI" id="CHEBI:83099"/>
        <dbReference type="ChEBI" id="CHEBI:83100"/>
        <dbReference type="EC" id="1.8.1.4"/>
    </reaction>
</comment>
<dbReference type="PROSITE" id="PS00076">
    <property type="entry name" value="PYRIDINE_REDOX_1"/>
    <property type="match status" value="1"/>
</dbReference>
<dbReference type="Pfam" id="PF07992">
    <property type="entry name" value="Pyr_redox_2"/>
    <property type="match status" value="1"/>
</dbReference>
<dbReference type="GO" id="GO:0004148">
    <property type="term" value="F:dihydrolipoyl dehydrogenase (NADH) activity"/>
    <property type="evidence" value="ECO:0007669"/>
    <property type="project" value="UniProtKB-EC"/>
</dbReference>
<dbReference type="InterPro" id="IPR050151">
    <property type="entry name" value="Class-I_Pyr_Nuc-Dis_Oxidored"/>
</dbReference>
<evidence type="ECO:0000256" key="2">
    <source>
        <dbReference type="ARBA" id="ARBA00016961"/>
    </source>
</evidence>